<dbReference type="GO" id="GO:0016846">
    <property type="term" value="F:carbon-sulfur lyase activity"/>
    <property type="evidence" value="ECO:0007669"/>
    <property type="project" value="InterPro"/>
</dbReference>
<comment type="caution">
    <text evidence="6">The sequence shown here is derived from an EMBL/GenBank/DDBJ whole genome shotgun (WGS) entry which is preliminary data.</text>
</comment>
<keyword evidence="2" id="KW-0479">Metal-binding</keyword>
<dbReference type="InterPro" id="IPR006913">
    <property type="entry name" value="CENP-V/GFA"/>
</dbReference>
<proteinExistence type="inferred from homology"/>
<dbReference type="EMBL" id="VFIY01000016">
    <property type="protein sequence ID" value="TPD58955.1"/>
    <property type="molecule type" value="Genomic_DNA"/>
</dbReference>
<dbReference type="PANTHER" id="PTHR33337">
    <property type="entry name" value="GFA DOMAIN-CONTAINING PROTEIN"/>
    <property type="match status" value="1"/>
</dbReference>
<dbReference type="PANTHER" id="PTHR33337:SF40">
    <property type="entry name" value="CENP-V_GFA DOMAIN-CONTAINING PROTEIN-RELATED"/>
    <property type="match status" value="1"/>
</dbReference>
<dbReference type="AlphaFoldDB" id="A0A501PFJ8"/>
<feature type="domain" description="CENP-V/GFA" evidence="5">
    <location>
        <begin position="3"/>
        <end position="145"/>
    </location>
</feature>
<accession>A0A501PFJ8</accession>
<keyword evidence="4" id="KW-0456">Lyase</keyword>
<evidence type="ECO:0000256" key="1">
    <source>
        <dbReference type="ARBA" id="ARBA00005495"/>
    </source>
</evidence>
<organism evidence="6 7">
    <name type="scientific">Emcibacter nanhaiensis</name>
    <dbReference type="NCBI Taxonomy" id="1505037"/>
    <lineage>
        <taxon>Bacteria</taxon>
        <taxon>Pseudomonadati</taxon>
        <taxon>Pseudomonadota</taxon>
        <taxon>Alphaproteobacteria</taxon>
        <taxon>Emcibacterales</taxon>
        <taxon>Emcibacteraceae</taxon>
        <taxon>Emcibacter</taxon>
    </lineage>
</organism>
<evidence type="ECO:0000256" key="3">
    <source>
        <dbReference type="ARBA" id="ARBA00022833"/>
    </source>
</evidence>
<keyword evidence="7" id="KW-1185">Reference proteome</keyword>
<dbReference type="GO" id="GO:0046872">
    <property type="term" value="F:metal ion binding"/>
    <property type="evidence" value="ECO:0007669"/>
    <property type="project" value="UniProtKB-KW"/>
</dbReference>
<name>A0A501PFJ8_9PROT</name>
<dbReference type="OrthoDB" id="9807246at2"/>
<dbReference type="Proteomes" id="UP000319148">
    <property type="component" value="Unassembled WGS sequence"/>
</dbReference>
<dbReference type="PROSITE" id="PS51891">
    <property type="entry name" value="CENP_V_GFA"/>
    <property type="match status" value="1"/>
</dbReference>
<dbReference type="SUPFAM" id="SSF51316">
    <property type="entry name" value="Mss4-like"/>
    <property type="match status" value="1"/>
</dbReference>
<gene>
    <name evidence="6" type="ORF">FIV46_13830</name>
</gene>
<evidence type="ECO:0000259" key="5">
    <source>
        <dbReference type="PROSITE" id="PS51891"/>
    </source>
</evidence>
<dbReference type="Pfam" id="PF04828">
    <property type="entry name" value="GFA"/>
    <property type="match status" value="1"/>
</dbReference>
<keyword evidence="3" id="KW-0862">Zinc</keyword>
<evidence type="ECO:0000313" key="6">
    <source>
        <dbReference type="EMBL" id="TPD58955.1"/>
    </source>
</evidence>
<evidence type="ECO:0000313" key="7">
    <source>
        <dbReference type="Proteomes" id="UP000319148"/>
    </source>
</evidence>
<protein>
    <submittedName>
        <fullName evidence="6">GFA family protein</fullName>
    </submittedName>
</protein>
<sequence>MFNEGTMTRKAQCCCGACVVEVSSEPALHGVCNCNNCKKRTGSAFGISAYFWAEDVRVVSDNTAIYALSNDHGKQERHFCRNCGTTLYWQVEIFAGMTGVAGGCFAEDPLPDPTFYAMLDNKCAWVSFSEQMKAGLKPEDIPTKN</sequence>
<evidence type="ECO:0000256" key="2">
    <source>
        <dbReference type="ARBA" id="ARBA00022723"/>
    </source>
</evidence>
<evidence type="ECO:0000256" key="4">
    <source>
        <dbReference type="ARBA" id="ARBA00023239"/>
    </source>
</evidence>
<dbReference type="InterPro" id="IPR011057">
    <property type="entry name" value="Mss4-like_sf"/>
</dbReference>
<comment type="similarity">
    <text evidence="1">Belongs to the Gfa family.</text>
</comment>
<reference evidence="7" key="1">
    <citation type="submission" date="2019-06" db="EMBL/GenBank/DDBJ databases">
        <title>The complete genome of Emcibacter congregatus ZYLT.</title>
        <authorList>
            <person name="Zhao Z."/>
        </authorList>
    </citation>
    <scope>NUCLEOTIDE SEQUENCE [LARGE SCALE GENOMIC DNA]</scope>
    <source>
        <strain evidence="7">MCCC 1A06723</strain>
    </source>
</reference>
<dbReference type="Gene3D" id="3.90.1590.10">
    <property type="entry name" value="glutathione-dependent formaldehyde- activating enzyme (gfa)"/>
    <property type="match status" value="1"/>
</dbReference>